<sequence length="18" mass="2000">MSNSWLFSVSETVQAKVS</sequence>
<evidence type="ECO:0000313" key="1">
    <source>
        <dbReference type="EMBL" id="JAH60239.1"/>
    </source>
</evidence>
<dbReference type="EMBL" id="GBXM01048338">
    <property type="protein sequence ID" value="JAH60239.1"/>
    <property type="molecule type" value="Transcribed_RNA"/>
</dbReference>
<dbReference type="AlphaFoldDB" id="A0A0E9U2X6"/>
<reference evidence="1" key="1">
    <citation type="submission" date="2014-11" db="EMBL/GenBank/DDBJ databases">
        <authorList>
            <person name="Amaro Gonzalez C."/>
        </authorList>
    </citation>
    <scope>NUCLEOTIDE SEQUENCE</scope>
</reference>
<reference evidence="1" key="2">
    <citation type="journal article" date="2015" name="Fish Shellfish Immunol.">
        <title>Early steps in the European eel (Anguilla anguilla)-Vibrio vulnificus interaction in the gills: Role of the RtxA13 toxin.</title>
        <authorList>
            <person name="Callol A."/>
            <person name="Pajuelo D."/>
            <person name="Ebbesson L."/>
            <person name="Teles M."/>
            <person name="MacKenzie S."/>
            <person name="Amaro C."/>
        </authorList>
    </citation>
    <scope>NUCLEOTIDE SEQUENCE</scope>
</reference>
<proteinExistence type="predicted"/>
<protein>
    <submittedName>
        <fullName evidence="1">Uncharacterized protein</fullName>
    </submittedName>
</protein>
<accession>A0A0E9U2X6</accession>
<name>A0A0E9U2X6_ANGAN</name>
<organism evidence="1">
    <name type="scientific">Anguilla anguilla</name>
    <name type="common">European freshwater eel</name>
    <name type="synonym">Muraena anguilla</name>
    <dbReference type="NCBI Taxonomy" id="7936"/>
    <lineage>
        <taxon>Eukaryota</taxon>
        <taxon>Metazoa</taxon>
        <taxon>Chordata</taxon>
        <taxon>Craniata</taxon>
        <taxon>Vertebrata</taxon>
        <taxon>Euteleostomi</taxon>
        <taxon>Actinopterygii</taxon>
        <taxon>Neopterygii</taxon>
        <taxon>Teleostei</taxon>
        <taxon>Anguilliformes</taxon>
        <taxon>Anguillidae</taxon>
        <taxon>Anguilla</taxon>
    </lineage>
</organism>
<dbReference type="EMBL" id="GBXM01041605">
    <property type="protein sequence ID" value="JAH66972.1"/>
    <property type="molecule type" value="Transcribed_RNA"/>
</dbReference>